<evidence type="ECO:0000256" key="2">
    <source>
        <dbReference type="SAM" id="SignalP"/>
    </source>
</evidence>
<feature type="chain" id="PRO_5021256881" description="Secreted protein" evidence="2">
    <location>
        <begin position="20"/>
        <end position="155"/>
    </location>
</feature>
<sequence length="155" mass="17032">MSTLVHLLIVKVILVGVVTHRDFLPPPSPLHADPGGVEDAHQPQHPLQDVPDDVGRHAERADLRQSFGPDVPHGALRFIDQRLEGWREQGIKGRTALQETRQRQPKGTRGGVGLLLLGPQQLALSGRSLLQLVHQGFGLVQLGHAGLQRDERHNT</sequence>
<organism evidence="3 4">
    <name type="scientific">Liparis tanakae</name>
    <name type="common">Tanaka's snailfish</name>
    <dbReference type="NCBI Taxonomy" id="230148"/>
    <lineage>
        <taxon>Eukaryota</taxon>
        <taxon>Metazoa</taxon>
        <taxon>Chordata</taxon>
        <taxon>Craniata</taxon>
        <taxon>Vertebrata</taxon>
        <taxon>Euteleostomi</taxon>
        <taxon>Actinopterygii</taxon>
        <taxon>Neopterygii</taxon>
        <taxon>Teleostei</taxon>
        <taxon>Neoteleostei</taxon>
        <taxon>Acanthomorphata</taxon>
        <taxon>Eupercaria</taxon>
        <taxon>Perciformes</taxon>
        <taxon>Cottioidei</taxon>
        <taxon>Cottales</taxon>
        <taxon>Liparidae</taxon>
        <taxon>Liparis</taxon>
    </lineage>
</organism>
<dbReference type="AlphaFoldDB" id="A0A4Z2ERK3"/>
<name>A0A4Z2ERK3_9TELE</name>
<evidence type="ECO:0000313" key="4">
    <source>
        <dbReference type="Proteomes" id="UP000314294"/>
    </source>
</evidence>
<evidence type="ECO:0000313" key="3">
    <source>
        <dbReference type="EMBL" id="TNN31465.1"/>
    </source>
</evidence>
<feature type="region of interest" description="Disordered" evidence="1">
    <location>
        <begin position="27"/>
        <end position="52"/>
    </location>
</feature>
<keyword evidence="2" id="KW-0732">Signal</keyword>
<protein>
    <recommendedName>
        <fullName evidence="5">Secreted protein</fullName>
    </recommendedName>
</protein>
<dbReference type="Proteomes" id="UP000314294">
    <property type="component" value="Unassembled WGS sequence"/>
</dbReference>
<dbReference type="EMBL" id="SRLO01003440">
    <property type="protein sequence ID" value="TNN31465.1"/>
    <property type="molecule type" value="Genomic_DNA"/>
</dbReference>
<gene>
    <name evidence="3" type="ORF">EYF80_058383</name>
</gene>
<proteinExistence type="predicted"/>
<evidence type="ECO:0000256" key="1">
    <source>
        <dbReference type="SAM" id="MobiDB-lite"/>
    </source>
</evidence>
<evidence type="ECO:0008006" key="5">
    <source>
        <dbReference type="Google" id="ProtNLM"/>
    </source>
</evidence>
<feature type="signal peptide" evidence="2">
    <location>
        <begin position="1"/>
        <end position="19"/>
    </location>
</feature>
<comment type="caution">
    <text evidence="3">The sequence shown here is derived from an EMBL/GenBank/DDBJ whole genome shotgun (WGS) entry which is preliminary data.</text>
</comment>
<accession>A0A4Z2ERK3</accession>
<reference evidence="3 4" key="1">
    <citation type="submission" date="2019-03" db="EMBL/GenBank/DDBJ databases">
        <title>First draft genome of Liparis tanakae, snailfish: a comprehensive survey of snailfish specific genes.</title>
        <authorList>
            <person name="Kim W."/>
            <person name="Song I."/>
            <person name="Jeong J.-H."/>
            <person name="Kim D."/>
            <person name="Kim S."/>
            <person name="Ryu S."/>
            <person name="Song J.Y."/>
            <person name="Lee S.K."/>
        </authorList>
    </citation>
    <scope>NUCLEOTIDE SEQUENCE [LARGE SCALE GENOMIC DNA]</scope>
    <source>
        <tissue evidence="3">Muscle</tissue>
    </source>
</reference>
<keyword evidence="4" id="KW-1185">Reference proteome</keyword>